<dbReference type="PANTHER" id="PTHR46268">
    <property type="entry name" value="STRESS RESPONSE PROTEIN NHAX"/>
    <property type="match status" value="1"/>
</dbReference>
<dbReference type="Pfam" id="PF00582">
    <property type="entry name" value="Usp"/>
    <property type="match status" value="2"/>
</dbReference>
<evidence type="ECO:0000313" key="5">
    <source>
        <dbReference type="EMBL" id="RBO96339.1"/>
    </source>
</evidence>
<evidence type="ECO:0000256" key="3">
    <source>
        <dbReference type="ARBA" id="ARBA00022840"/>
    </source>
</evidence>
<sequence>MSRSSDPHHLATAAVVVGVDGSLSSDRAVRWAASTAAGRNRALRLVHGYDLTAVTAIYGAYDAMVPGVADALRERAERVVAAAREVALAAAPDCEVRTEVSPEHPSKLLIDASATAHLVVMGAGSGGPLSPIGSTVYAVGAHGHGSIVVVRGDDHPADRPVVVGVDGSRVGEPAVAAAFAEAAFRDAPLIVVHAVNDITVDAFRVFTGVLPDGGVEAAAAEMLSERLAGWQAKYPEVHVEFDIHPAGSRKHLLRHSETAQLVVVGSRGRGGFLGLLLGSTSNALLHRAACPVLVAHPD</sequence>
<feature type="domain" description="UspA" evidence="4">
    <location>
        <begin position="15"/>
        <end position="151"/>
    </location>
</feature>
<dbReference type="GO" id="GO:0005524">
    <property type="term" value="F:ATP binding"/>
    <property type="evidence" value="ECO:0007669"/>
    <property type="project" value="UniProtKB-KW"/>
</dbReference>
<dbReference type="InterPro" id="IPR014729">
    <property type="entry name" value="Rossmann-like_a/b/a_fold"/>
</dbReference>
<comment type="caution">
    <text evidence="5">The sequence shown here is derived from an EMBL/GenBank/DDBJ whole genome shotgun (WGS) entry which is preliminary data.</text>
</comment>
<dbReference type="InterPro" id="IPR006016">
    <property type="entry name" value="UspA"/>
</dbReference>
<keyword evidence="6" id="KW-1185">Reference proteome</keyword>
<dbReference type="OrthoDB" id="3174546at2"/>
<evidence type="ECO:0000259" key="4">
    <source>
        <dbReference type="Pfam" id="PF00582"/>
    </source>
</evidence>
<dbReference type="SUPFAM" id="SSF52402">
    <property type="entry name" value="Adenine nucleotide alpha hydrolases-like"/>
    <property type="match status" value="2"/>
</dbReference>
<proteinExistence type="inferred from homology"/>
<evidence type="ECO:0000256" key="2">
    <source>
        <dbReference type="ARBA" id="ARBA00022741"/>
    </source>
</evidence>
<dbReference type="RefSeq" id="WP_067504195.1">
    <property type="nucleotide sequence ID" value="NZ_CP107943.1"/>
</dbReference>
<name>A0A366E3I8_9NOCA</name>
<evidence type="ECO:0000256" key="1">
    <source>
        <dbReference type="ARBA" id="ARBA00008791"/>
    </source>
</evidence>
<protein>
    <submittedName>
        <fullName evidence="5">Nucleotide-binding universal stress UspA family protein</fullName>
    </submittedName>
</protein>
<dbReference type="AlphaFoldDB" id="A0A366E3I8"/>
<dbReference type="InterPro" id="IPR006015">
    <property type="entry name" value="Universal_stress_UspA"/>
</dbReference>
<comment type="similarity">
    <text evidence="1">Belongs to the universal stress protein A family.</text>
</comment>
<dbReference type="PANTHER" id="PTHR46268:SF27">
    <property type="entry name" value="UNIVERSAL STRESS PROTEIN RV2623"/>
    <property type="match status" value="1"/>
</dbReference>
<organism evidence="5 6">
    <name type="scientific">Nocardia puris</name>
    <dbReference type="NCBI Taxonomy" id="208602"/>
    <lineage>
        <taxon>Bacteria</taxon>
        <taxon>Bacillati</taxon>
        <taxon>Actinomycetota</taxon>
        <taxon>Actinomycetes</taxon>
        <taxon>Mycobacteriales</taxon>
        <taxon>Nocardiaceae</taxon>
        <taxon>Nocardia</taxon>
    </lineage>
</organism>
<dbReference type="STRING" id="1210090.GCA_001613185_01066"/>
<keyword evidence="2" id="KW-0547">Nucleotide-binding</keyword>
<accession>A0A366E3I8</accession>
<gene>
    <name evidence="5" type="ORF">DFR74_101350</name>
</gene>
<evidence type="ECO:0000313" key="6">
    <source>
        <dbReference type="Proteomes" id="UP000252586"/>
    </source>
</evidence>
<dbReference type="Gene3D" id="3.40.50.620">
    <property type="entry name" value="HUPs"/>
    <property type="match status" value="2"/>
</dbReference>
<reference evidence="5 6" key="1">
    <citation type="submission" date="2018-06" db="EMBL/GenBank/DDBJ databases">
        <title>Genomic Encyclopedia of Type Strains, Phase IV (KMG-IV): sequencing the most valuable type-strain genomes for metagenomic binning, comparative biology and taxonomic classification.</title>
        <authorList>
            <person name="Goeker M."/>
        </authorList>
    </citation>
    <scope>NUCLEOTIDE SEQUENCE [LARGE SCALE GENOMIC DNA]</scope>
    <source>
        <strain evidence="5 6">DSM 44599</strain>
    </source>
</reference>
<feature type="domain" description="UspA" evidence="4">
    <location>
        <begin position="159"/>
        <end position="295"/>
    </location>
</feature>
<keyword evidence="3" id="KW-0067">ATP-binding</keyword>
<dbReference type="EMBL" id="QNRE01000001">
    <property type="protein sequence ID" value="RBO96339.1"/>
    <property type="molecule type" value="Genomic_DNA"/>
</dbReference>
<dbReference type="Proteomes" id="UP000252586">
    <property type="component" value="Unassembled WGS sequence"/>
</dbReference>
<dbReference type="PRINTS" id="PR01438">
    <property type="entry name" value="UNVRSLSTRESS"/>
</dbReference>